<name>A0A4S8JWA2_MUSBA</name>
<dbReference type="AlphaFoldDB" id="A0A4S8JWA2"/>
<evidence type="ECO:0000313" key="2">
    <source>
        <dbReference type="Proteomes" id="UP000317650"/>
    </source>
</evidence>
<reference evidence="1 2" key="1">
    <citation type="journal article" date="2019" name="Nat. Plants">
        <title>Genome sequencing of Musa balbisiana reveals subgenome evolution and function divergence in polyploid bananas.</title>
        <authorList>
            <person name="Yao X."/>
        </authorList>
    </citation>
    <scope>NUCLEOTIDE SEQUENCE [LARGE SCALE GENOMIC DNA]</scope>
    <source>
        <strain evidence="2">cv. DH-PKW</strain>
        <tissue evidence="1">Leaves</tissue>
    </source>
</reference>
<gene>
    <name evidence="1" type="ORF">C4D60_Mb05t15110</name>
</gene>
<sequence length="64" mass="7311">MAMDDVGSSSNNDIRHDRRSWFGNWGKRIGNHKQGKKKVVPQRSSLCMEEEVGNYLVDSIGMEE</sequence>
<evidence type="ECO:0000313" key="1">
    <source>
        <dbReference type="EMBL" id="THU66529.1"/>
    </source>
</evidence>
<protein>
    <submittedName>
        <fullName evidence="1">Uncharacterized protein</fullName>
    </submittedName>
</protein>
<proteinExistence type="predicted"/>
<keyword evidence="2" id="KW-1185">Reference proteome</keyword>
<accession>A0A4S8JWA2</accession>
<organism evidence="1 2">
    <name type="scientific">Musa balbisiana</name>
    <name type="common">Banana</name>
    <dbReference type="NCBI Taxonomy" id="52838"/>
    <lineage>
        <taxon>Eukaryota</taxon>
        <taxon>Viridiplantae</taxon>
        <taxon>Streptophyta</taxon>
        <taxon>Embryophyta</taxon>
        <taxon>Tracheophyta</taxon>
        <taxon>Spermatophyta</taxon>
        <taxon>Magnoliopsida</taxon>
        <taxon>Liliopsida</taxon>
        <taxon>Zingiberales</taxon>
        <taxon>Musaceae</taxon>
        <taxon>Musa</taxon>
    </lineage>
</organism>
<comment type="caution">
    <text evidence="1">The sequence shown here is derived from an EMBL/GenBank/DDBJ whole genome shotgun (WGS) entry which is preliminary data.</text>
</comment>
<dbReference type="Proteomes" id="UP000317650">
    <property type="component" value="Chromosome 5"/>
</dbReference>
<dbReference type="EMBL" id="PYDT01000003">
    <property type="protein sequence ID" value="THU66529.1"/>
    <property type="molecule type" value="Genomic_DNA"/>
</dbReference>
<dbReference type="STRING" id="52838.A0A4S8JWA2"/>